<proteinExistence type="predicted"/>
<feature type="transmembrane region" description="Helical" evidence="1">
    <location>
        <begin position="322"/>
        <end position="342"/>
    </location>
</feature>
<keyword evidence="1" id="KW-1133">Transmembrane helix</keyword>
<feature type="transmembrane region" description="Helical" evidence="1">
    <location>
        <begin position="537"/>
        <end position="561"/>
    </location>
</feature>
<feature type="transmembrane region" description="Helical" evidence="1">
    <location>
        <begin position="2219"/>
        <end position="2238"/>
    </location>
</feature>
<protein>
    <submittedName>
        <fullName evidence="2">PKD domain-containing protein</fullName>
    </submittedName>
    <submittedName>
        <fullName evidence="3">PKD_domain-containing protein</fullName>
    </submittedName>
</protein>
<evidence type="ECO:0000313" key="4">
    <source>
        <dbReference type="Proteomes" id="UP001642409"/>
    </source>
</evidence>
<feature type="transmembrane region" description="Helical" evidence="1">
    <location>
        <begin position="614"/>
        <end position="634"/>
    </location>
</feature>
<feature type="transmembrane region" description="Helical" evidence="1">
    <location>
        <begin position="2145"/>
        <end position="2165"/>
    </location>
</feature>
<feature type="transmembrane region" description="Helical" evidence="1">
    <location>
        <begin position="906"/>
        <end position="926"/>
    </location>
</feature>
<accession>A0AA86P6E0</accession>
<feature type="transmembrane region" description="Helical" evidence="1">
    <location>
        <begin position="1563"/>
        <end position="1583"/>
    </location>
</feature>
<gene>
    <name evidence="2" type="ORF">HINF_LOCUS19211</name>
    <name evidence="3" type="ORF">HINF_LOCUS37758</name>
</gene>
<feature type="transmembrane region" description="Helical" evidence="1">
    <location>
        <begin position="1053"/>
        <end position="1072"/>
    </location>
</feature>
<feature type="transmembrane region" description="Helical" evidence="1">
    <location>
        <begin position="1491"/>
        <end position="1510"/>
    </location>
</feature>
<feature type="transmembrane region" description="Helical" evidence="1">
    <location>
        <begin position="980"/>
        <end position="1002"/>
    </location>
</feature>
<reference evidence="3 4" key="2">
    <citation type="submission" date="2024-07" db="EMBL/GenBank/DDBJ databases">
        <authorList>
            <person name="Akdeniz Z."/>
        </authorList>
    </citation>
    <scope>NUCLEOTIDE SEQUENCE [LARGE SCALE GENOMIC DNA]</scope>
</reference>
<feature type="transmembrane region" description="Helical" evidence="1">
    <location>
        <begin position="1126"/>
        <end position="1148"/>
    </location>
</feature>
<evidence type="ECO:0000313" key="2">
    <source>
        <dbReference type="EMBL" id="CAI9931566.1"/>
    </source>
</evidence>
<feature type="transmembrane region" description="Helical" evidence="1">
    <location>
        <begin position="760"/>
        <end position="780"/>
    </location>
</feature>
<dbReference type="Proteomes" id="UP001642409">
    <property type="component" value="Unassembled WGS sequence"/>
</dbReference>
<feature type="transmembrane region" description="Helical" evidence="1">
    <location>
        <begin position="1709"/>
        <end position="1729"/>
    </location>
</feature>
<evidence type="ECO:0000313" key="3">
    <source>
        <dbReference type="EMBL" id="CAL6039241.1"/>
    </source>
</evidence>
<feature type="transmembrane region" description="Helical" evidence="1">
    <location>
        <begin position="1783"/>
        <end position="1802"/>
    </location>
</feature>
<evidence type="ECO:0000256" key="1">
    <source>
        <dbReference type="SAM" id="Phobius"/>
    </source>
</evidence>
<feature type="transmembrane region" description="Helical" evidence="1">
    <location>
        <begin position="1422"/>
        <end position="1441"/>
    </location>
</feature>
<comment type="caution">
    <text evidence="2">The sequence shown here is derived from an EMBL/GenBank/DDBJ whole genome shotgun (WGS) entry which is preliminary data.</text>
</comment>
<keyword evidence="1" id="KW-0472">Membrane</keyword>
<reference evidence="2" key="1">
    <citation type="submission" date="2023-06" db="EMBL/GenBank/DDBJ databases">
        <authorList>
            <person name="Kurt Z."/>
        </authorList>
    </citation>
    <scope>NUCLEOTIDE SEQUENCE</scope>
</reference>
<dbReference type="EMBL" id="CAXDID020000142">
    <property type="protein sequence ID" value="CAL6039241.1"/>
    <property type="molecule type" value="Genomic_DNA"/>
</dbReference>
<feature type="transmembrane region" description="Helical" evidence="1">
    <location>
        <begin position="1641"/>
        <end position="1660"/>
    </location>
</feature>
<name>A0AA86P6E0_9EUKA</name>
<feature type="transmembrane region" description="Helical" evidence="1">
    <location>
        <begin position="834"/>
        <end position="853"/>
    </location>
</feature>
<feature type="transmembrane region" description="Helical" evidence="1">
    <location>
        <begin position="468"/>
        <end position="488"/>
    </location>
</feature>
<feature type="transmembrane region" description="Helical" evidence="1">
    <location>
        <begin position="1272"/>
        <end position="1294"/>
    </location>
</feature>
<dbReference type="EMBL" id="CATOUU010000495">
    <property type="protein sequence ID" value="CAI9931566.1"/>
    <property type="molecule type" value="Genomic_DNA"/>
</dbReference>
<sequence length="2265" mass="237306">MVPVVLVKELQLVKNGHLVALQTSSLKQYLVASGAVQSHLVQTLSEPSSQQQPKLDPVAVPNTSYSQLLTEQFMVPVVFVKELQLVKNGHLVALQTSSLKQYLVASGAVQSHLVQTLSEPSSQQQPRLDPVAVPNTSYSQLLTEQFMVPVVFVKELQLVKNGHLVALQTSSLKQYLVASGAVQSHLVQTLSEPSSQQQPQLIRWLFQILYSQLPQSSSWFQRVREGTVISEERTSGRTTNELSQVVSGSFWSCLIALGTNFIRAVFIIITQIGSGGCSKYFVFAATHGAVHGSGGIREGTVISEERASGRATNELSQVVSGSFWSCLIAFSTNFIGAVFIIITKVGSGGCSKYFVFAATHGAVHGSGGIREGTIISEERTSGRTTNELSQVISGSFWSRLIAFSTNFIGAVFIIITKVGSGGCSKYFVFAATHRAVHGSSCVGEGTVISEERTSGRTTNELSQIISGSFWSCLIAFSTNFIGAVFIIITKVGSGGCSKYFVFAATHRAVHGSSCVREGTVISEERTSGRTTNELSQIISGSFWSCLIAFSTNFIGAVFIIITKVGSGGCSKYFVFAATHGAVHGSGGVGEGTVISEERTSGRTTNELSQVVSGSFWSCLIALGTNFIGAVFIIITKVGSGGCSKYFVFAATHGAVHGSGGIREGTVISEERTSGRATNELSQVVSGSFWSCLIAFSTNFIGAVFIIITKVGSGGCSKYFVFAATHGAVHGSGGVREGTVISEERTSGRATNELSQIISGSFWSCLVALGTNFIGAVFIIITKVGSGGCSKYFVFAATHGAVHGSGGVGEGTIISEERASGRATNELSQIISGSFWSCLVALGTNFIGAVFIIITKVGSGGCSEYFVFAATHRAVHGSSCVGEGTVISEERASGRATNELSQVVSGSFWSCLIAFSTNFIGAVFIIITQVRSGGCSKYFVFAATHGAVHGSGGVGEGTVISEERTSGRATNELSQIISGSFWSCLIALGTNFIGAVFIIITQIRSGGCSEYFVFAATHGAVHGSSGVREGTVISEERASGRTTNELSQIISGSFWSRLIALGTNFIGAVFIIIPQIRSGGCSKYFVFAATHRAVHGSGGVGEGTVISEERTSGRATNELSQIISGSFWSCLVALGTNFIGAVFIIIPQIRSGGCSKYFVFAATHRAVHGSGGVGEGTVISEERASGRATNELSQVVSGSFWSCLIALGTNFIGAVFVIITKVGSGGCSKYFVFAATHGAVHGSGGIREGTVISEERTSGRATNELSQIISGSFWSCLVALGTNFIGAVFIIIPQIGSGGCSKYFVFAATHGAVHGSGCVGEGTVISEERTSGRATNELSQIISGSFWSRLIALGTNFIGAVFIIIPQIGSGGCSKYFVFAATHGAVHGSGCVGEGTVISEERTSGRATNELSQIISGSFWSRLVALGTNFIGAVFIIIPQIGSGGCSKYFVFAATHGAVHGSGGIREGTVISEERASGRATNELSQIISGSFWSRLVALGTNFIGAVFIIITKVGSGGCSKYFVFAATHGAVHGSGGVGEGTVISEERTSGRATNELSQIISGSFWSCLVAFSTNFIGAVFVIITKVGSGGCSKYFVFAATHRAVHGSSCVGEGTVISEERTSGRATNELSQVVSGSFWSRLVALGTNFIGAVFIIIPQIGSGGCSKYFVFAATHRAVHGSGGVGEGTVISEERASGRTTNELSQIISGSFWSCLVAFSTNFIGAVFVIITKVGSGGCSKYFVFAATHGAVHGSGGIREGTVISEERTSGRATNELSQIISGSFWSCLVALGTNFIGAVFIIITKVGSGGCSEYFVFAATHGAVHGSGGVREGTVISEERTSGRATNELSQVVSGSFWSCLIALGTNFIRAVFIIITKVGSGGCSEYFVFAATHGAVHGSGGVREGTVISEERTSGRATNELSQVVSGSFWSCLIALGTNFIRAVFIIITKVGSGGCSEYFVFAATHGAVHGSGGVREGTVISEEWASGRATNELSQVISGSFWSRLVALGTNFIGAVFIIITKVGSGGCSKYFVFAATHRAVHGSGCVGEGTIISEERTSGRATNELSQIISGSFWSCWSHLVQTLSEPSSQQQPGWIRWLFQILRIRSYSQSSSWFRFGEGTVISEERTSGRTTNELSQVVSGSFWSCLVAFGTNFIGAVFIIITKVGSGGCSKYFVFAATHGAVHGSSGVGEGTVISEERTSGRATNELSQVVSGSFWSRLVAFSTNFIGAVFIIIPKLDPVAVPNTSYSQLLTEQFMVPVVW</sequence>
<feature type="transmembrane region" description="Helical" evidence="1">
    <location>
        <begin position="1345"/>
        <end position="1364"/>
    </location>
</feature>
<organism evidence="2">
    <name type="scientific">Hexamita inflata</name>
    <dbReference type="NCBI Taxonomy" id="28002"/>
    <lineage>
        <taxon>Eukaryota</taxon>
        <taxon>Metamonada</taxon>
        <taxon>Diplomonadida</taxon>
        <taxon>Hexamitidae</taxon>
        <taxon>Hexamitinae</taxon>
        <taxon>Hexamita</taxon>
    </lineage>
</organism>
<keyword evidence="1" id="KW-0812">Transmembrane</keyword>
<feature type="transmembrane region" description="Helical" evidence="1">
    <location>
        <begin position="688"/>
        <end position="707"/>
    </location>
</feature>
<feature type="transmembrane region" description="Helical" evidence="1">
    <location>
        <begin position="1198"/>
        <end position="1218"/>
    </location>
</feature>
<keyword evidence="4" id="KW-1185">Reference proteome</keyword>